<evidence type="ECO:0000313" key="3">
    <source>
        <dbReference type="Proteomes" id="UP000499080"/>
    </source>
</evidence>
<dbReference type="EMBL" id="BGPR01012031">
    <property type="protein sequence ID" value="GBN54165.1"/>
    <property type="molecule type" value="Genomic_DNA"/>
</dbReference>
<sequence length="107" mass="11489">MIQTFELESLYSSRTGLSSTSVSESVSRSLCSVTSPSRHTASDSSSAGAFLPNSSKTAEYCSVGIISRCFGTARLGYGERFKRHQAQLSESLSVKVIGASRRMLIRG</sequence>
<name>A0A4Y2PQJ5_ARAVE</name>
<organism evidence="2 3">
    <name type="scientific">Araneus ventricosus</name>
    <name type="common">Orbweaver spider</name>
    <name type="synonym">Epeira ventricosa</name>
    <dbReference type="NCBI Taxonomy" id="182803"/>
    <lineage>
        <taxon>Eukaryota</taxon>
        <taxon>Metazoa</taxon>
        <taxon>Ecdysozoa</taxon>
        <taxon>Arthropoda</taxon>
        <taxon>Chelicerata</taxon>
        <taxon>Arachnida</taxon>
        <taxon>Araneae</taxon>
        <taxon>Araneomorphae</taxon>
        <taxon>Entelegynae</taxon>
        <taxon>Araneoidea</taxon>
        <taxon>Araneidae</taxon>
        <taxon>Araneus</taxon>
    </lineage>
</organism>
<feature type="compositionally biased region" description="Polar residues" evidence="1">
    <location>
        <begin position="42"/>
        <end position="53"/>
    </location>
</feature>
<dbReference type="AlphaFoldDB" id="A0A4Y2PQJ5"/>
<proteinExistence type="predicted"/>
<evidence type="ECO:0000313" key="2">
    <source>
        <dbReference type="EMBL" id="GBN54165.1"/>
    </source>
</evidence>
<gene>
    <name evidence="2" type="ORF">AVEN_97693_1</name>
</gene>
<keyword evidence="3" id="KW-1185">Reference proteome</keyword>
<dbReference type="Proteomes" id="UP000499080">
    <property type="component" value="Unassembled WGS sequence"/>
</dbReference>
<feature type="region of interest" description="Disordered" evidence="1">
    <location>
        <begin position="34"/>
        <end position="53"/>
    </location>
</feature>
<protein>
    <submittedName>
        <fullName evidence="2">Uncharacterized protein</fullName>
    </submittedName>
</protein>
<reference evidence="2 3" key="1">
    <citation type="journal article" date="2019" name="Sci. Rep.">
        <title>Orb-weaving spider Araneus ventricosus genome elucidates the spidroin gene catalogue.</title>
        <authorList>
            <person name="Kono N."/>
            <person name="Nakamura H."/>
            <person name="Ohtoshi R."/>
            <person name="Moran D.A.P."/>
            <person name="Shinohara A."/>
            <person name="Yoshida Y."/>
            <person name="Fujiwara M."/>
            <person name="Mori M."/>
            <person name="Tomita M."/>
            <person name="Arakawa K."/>
        </authorList>
    </citation>
    <scope>NUCLEOTIDE SEQUENCE [LARGE SCALE GENOMIC DNA]</scope>
</reference>
<evidence type="ECO:0000256" key="1">
    <source>
        <dbReference type="SAM" id="MobiDB-lite"/>
    </source>
</evidence>
<comment type="caution">
    <text evidence="2">The sequence shown here is derived from an EMBL/GenBank/DDBJ whole genome shotgun (WGS) entry which is preliminary data.</text>
</comment>
<accession>A0A4Y2PQJ5</accession>